<dbReference type="EMBL" id="AP025592">
    <property type="protein sequence ID" value="BDG09103.1"/>
    <property type="molecule type" value="Genomic_DNA"/>
</dbReference>
<sequence>MSSVSEQLEACLAPYLGPNTARNAVRVFARRALRKSPEEVTPEEAALLVEAFRPMLRTLVGERRGEQLLLELRDQLHP</sequence>
<reference evidence="2" key="1">
    <citation type="journal article" date="2022" name="Int. J. Syst. Evol. Microbiol.">
        <title>Anaeromyxobacter oryzae sp. nov., Anaeromyxobacter diazotrophicus sp. nov. and Anaeromyxobacter paludicola sp. nov., isolated from paddy soils.</title>
        <authorList>
            <person name="Itoh H."/>
            <person name="Xu Z."/>
            <person name="Mise K."/>
            <person name="Masuda Y."/>
            <person name="Ushijima N."/>
            <person name="Hayakawa C."/>
            <person name="Shiratori Y."/>
            <person name="Senoo K."/>
        </authorList>
    </citation>
    <scope>NUCLEOTIDE SEQUENCE [LARGE SCALE GENOMIC DNA]</scope>
    <source>
        <strain evidence="2">Red630</strain>
    </source>
</reference>
<dbReference type="Proteomes" id="UP001162734">
    <property type="component" value="Chromosome"/>
</dbReference>
<evidence type="ECO:0000313" key="1">
    <source>
        <dbReference type="EMBL" id="BDG09103.1"/>
    </source>
</evidence>
<keyword evidence="2" id="KW-1185">Reference proteome</keyword>
<dbReference type="RefSeq" id="WP_248340753.1">
    <property type="nucleotide sequence ID" value="NZ_AP025592.1"/>
</dbReference>
<organism evidence="1 2">
    <name type="scientific">Anaeromyxobacter paludicola</name>
    <dbReference type="NCBI Taxonomy" id="2918171"/>
    <lineage>
        <taxon>Bacteria</taxon>
        <taxon>Pseudomonadati</taxon>
        <taxon>Myxococcota</taxon>
        <taxon>Myxococcia</taxon>
        <taxon>Myxococcales</taxon>
        <taxon>Cystobacterineae</taxon>
        <taxon>Anaeromyxobacteraceae</taxon>
        <taxon>Anaeromyxobacter</taxon>
    </lineage>
</organism>
<proteinExistence type="predicted"/>
<accession>A0ABN6NAZ7</accession>
<protein>
    <submittedName>
        <fullName evidence="1">Uncharacterized protein</fullName>
    </submittedName>
</protein>
<name>A0ABN6NAZ7_9BACT</name>
<gene>
    <name evidence="1" type="ORF">AMPC_22160</name>
</gene>
<evidence type="ECO:0000313" key="2">
    <source>
        <dbReference type="Proteomes" id="UP001162734"/>
    </source>
</evidence>